<evidence type="ECO:0000313" key="13">
    <source>
        <dbReference type="EMBL" id="MBI6625382.1"/>
    </source>
</evidence>
<evidence type="ECO:0000256" key="10">
    <source>
        <dbReference type="SAM" id="Phobius"/>
    </source>
</evidence>
<accession>A0A8I1JDD8</accession>
<dbReference type="PROSITE" id="PS50111">
    <property type="entry name" value="CHEMOTAXIS_TRANSDUC_2"/>
    <property type="match status" value="1"/>
</dbReference>
<organism evidence="13 14">
    <name type="scientific">Pseudomonas rhodesiae</name>
    <dbReference type="NCBI Taxonomy" id="76760"/>
    <lineage>
        <taxon>Bacteria</taxon>
        <taxon>Pseudomonadati</taxon>
        <taxon>Pseudomonadota</taxon>
        <taxon>Gammaproteobacteria</taxon>
        <taxon>Pseudomonadales</taxon>
        <taxon>Pseudomonadaceae</taxon>
        <taxon>Pseudomonas</taxon>
    </lineage>
</organism>
<evidence type="ECO:0000259" key="12">
    <source>
        <dbReference type="PROSITE" id="PS50885"/>
    </source>
</evidence>
<evidence type="ECO:0000256" key="7">
    <source>
        <dbReference type="ARBA" id="ARBA00023224"/>
    </source>
</evidence>
<feature type="domain" description="Methyl-accepting transducer" evidence="11">
    <location>
        <begin position="440"/>
        <end position="676"/>
    </location>
</feature>
<dbReference type="CDD" id="cd06225">
    <property type="entry name" value="HAMP"/>
    <property type="match status" value="1"/>
</dbReference>
<dbReference type="PROSITE" id="PS50885">
    <property type="entry name" value="HAMP"/>
    <property type="match status" value="1"/>
</dbReference>
<sequence>MKFKSIQFSVAALAGAIVLTVVAVLVLYAVFASARTQEMVQQRTQAQFEQIIEQRLTSLAQTQATQIQRELEAPLVTAKGLATANALIAMKDAKGEPALQIGREQLINLLRESVVRNPKILGAYIGWEPNAIDHNDAAYVNSPIVGMGADGRFIPWWYRNADGSLGLDKLADVADQKMLSTGVRASEYYLCSKENQKPCAIDPAPYKVGDVMVMLASFIEPIMVDGKFQGIVGADLSVNFIQDMLTSADQKLYNGAGELALISSNGRLVAYTKDASKLGEKASDLLDASELASLNQLKPGEVRYDIDREHGHIELFLPFGIGQTDARWTLMMQLPLAAVMADSQKLQSDLQAQRKTDTVGMAIAGLVVAGLGLLVIWLVGHGIARPLKQMVAMLNDIAQGEGDLTRRLTSDRADELGAIASGFNTFLIKLQGMITQVVSSVQKVSDSSEHTADIAIRTNQGVHKQMVEIDQVATAVHEMTATAQDVARNATQAAQAASHADQAASQGMRIVRDTSASIGVLAEEIGKAVAVVQTLAKDSENINAILTAIRGIAEQTNLLALNAAIEAARAGEQGRGFAVVADEVRNLAQKTQQATEEIQAMIQQLQQGTRDVVRVMEDSQNRTDESVQHAAKAAEALETITQAVSVINDMNTQIASAAEEQSAVAEDINRNVINIGQVANEVAGGADESSAASADLTKLAEQQRRLINQFKV</sequence>
<dbReference type="SMART" id="SM00283">
    <property type="entry name" value="MA"/>
    <property type="match status" value="1"/>
</dbReference>
<dbReference type="GO" id="GO:0007165">
    <property type="term" value="P:signal transduction"/>
    <property type="evidence" value="ECO:0007669"/>
    <property type="project" value="UniProtKB-KW"/>
</dbReference>
<keyword evidence="6 10" id="KW-0472">Membrane</keyword>
<dbReference type="InterPro" id="IPR003660">
    <property type="entry name" value="HAMP_dom"/>
</dbReference>
<dbReference type="Pfam" id="PF00015">
    <property type="entry name" value="MCPsignal"/>
    <property type="match status" value="1"/>
</dbReference>
<evidence type="ECO:0000256" key="5">
    <source>
        <dbReference type="ARBA" id="ARBA00022989"/>
    </source>
</evidence>
<evidence type="ECO:0000259" key="11">
    <source>
        <dbReference type="PROSITE" id="PS50111"/>
    </source>
</evidence>
<evidence type="ECO:0000256" key="8">
    <source>
        <dbReference type="ARBA" id="ARBA00029447"/>
    </source>
</evidence>
<evidence type="ECO:0000256" key="9">
    <source>
        <dbReference type="PROSITE-ProRule" id="PRU00284"/>
    </source>
</evidence>
<evidence type="ECO:0000256" key="2">
    <source>
        <dbReference type="ARBA" id="ARBA00022475"/>
    </source>
</evidence>
<proteinExistence type="inferred from homology"/>
<comment type="caution">
    <text evidence="13">The sequence shown here is derived from an EMBL/GenBank/DDBJ whole genome shotgun (WGS) entry which is preliminary data.</text>
</comment>
<dbReference type="Gene3D" id="1.10.287.950">
    <property type="entry name" value="Methyl-accepting chemotaxis protein"/>
    <property type="match status" value="1"/>
</dbReference>
<dbReference type="EMBL" id="JAEILH010000026">
    <property type="protein sequence ID" value="MBI6625382.1"/>
    <property type="molecule type" value="Genomic_DNA"/>
</dbReference>
<dbReference type="GO" id="GO:0006935">
    <property type="term" value="P:chemotaxis"/>
    <property type="evidence" value="ECO:0007669"/>
    <property type="project" value="UniProtKB-ARBA"/>
</dbReference>
<feature type="domain" description="HAMP" evidence="12">
    <location>
        <begin position="381"/>
        <end position="435"/>
    </location>
</feature>
<comment type="similarity">
    <text evidence="8">Belongs to the methyl-accepting chemotaxis (MCP) protein family.</text>
</comment>
<evidence type="ECO:0000313" key="14">
    <source>
        <dbReference type="Proteomes" id="UP000645865"/>
    </source>
</evidence>
<dbReference type="AlphaFoldDB" id="A0A8I1JDD8"/>
<dbReference type="RefSeq" id="WP_169902801.1">
    <property type="nucleotide sequence ID" value="NZ_CP125986.1"/>
</dbReference>
<dbReference type="InterPro" id="IPR004089">
    <property type="entry name" value="MCPsignal_dom"/>
</dbReference>
<keyword evidence="3" id="KW-0488">Methylation</keyword>
<feature type="transmembrane region" description="Helical" evidence="10">
    <location>
        <begin position="359"/>
        <end position="380"/>
    </location>
</feature>
<dbReference type="SUPFAM" id="SSF58104">
    <property type="entry name" value="Methyl-accepting chemotaxis protein (MCP) signaling domain"/>
    <property type="match status" value="1"/>
</dbReference>
<evidence type="ECO:0000256" key="4">
    <source>
        <dbReference type="ARBA" id="ARBA00022692"/>
    </source>
</evidence>
<comment type="subcellular location">
    <subcellularLocation>
        <location evidence="1">Cell membrane</location>
        <topology evidence="1">Multi-pass membrane protein</topology>
    </subcellularLocation>
</comment>
<keyword evidence="5 10" id="KW-1133">Transmembrane helix</keyword>
<protein>
    <submittedName>
        <fullName evidence="13">Methyl-accepting chemotaxis protein</fullName>
    </submittedName>
</protein>
<dbReference type="GO" id="GO:0005886">
    <property type="term" value="C:plasma membrane"/>
    <property type="evidence" value="ECO:0007669"/>
    <property type="project" value="UniProtKB-SubCell"/>
</dbReference>
<evidence type="ECO:0000256" key="3">
    <source>
        <dbReference type="ARBA" id="ARBA00022481"/>
    </source>
</evidence>
<dbReference type="Proteomes" id="UP000645865">
    <property type="component" value="Unassembled WGS sequence"/>
</dbReference>
<evidence type="ECO:0000256" key="6">
    <source>
        <dbReference type="ARBA" id="ARBA00023136"/>
    </source>
</evidence>
<keyword evidence="4 10" id="KW-0812">Transmembrane</keyword>
<dbReference type="SMART" id="SM00304">
    <property type="entry name" value="HAMP"/>
    <property type="match status" value="1"/>
</dbReference>
<keyword evidence="7 9" id="KW-0807">Transducer</keyword>
<dbReference type="PANTHER" id="PTHR32089:SF119">
    <property type="entry name" value="METHYL-ACCEPTING CHEMOTAXIS PROTEIN CTPL"/>
    <property type="match status" value="1"/>
</dbReference>
<dbReference type="Pfam" id="PF00672">
    <property type="entry name" value="HAMP"/>
    <property type="match status" value="1"/>
</dbReference>
<gene>
    <name evidence="13" type="ORF">YA0853_17170</name>
</gene>
<name>A0A8I1JDD8_9PSED</name>
<keyword evidence="2" id="KW-1003">Cell membrane</keyword>
<evidence type="ECO:0000256" key="1">
    <source>
        <dbReference type="ARBA" id="ARBA00004651"/>
    </source>
</evidence>
<dbReference type="CDD" id="cd12913">
    <property type="entry name" value="PDC1_MCP_like"/>
    <property type="match status" value="1"/>
</dbReference>
<reference evidence="13" key="1">
    <citation type="submission" date="2020-12" db="EMBL/GenBank/DDBJ databases">
        <title>Comparative genomic insights into the epidemiology and virulence of plant pathogenic Pseudomonads from Turkey.</title>
        <authorList>
            <person name="Dillon M."/>
            <person name="Ruiz-Bedoya T."/>
            <person name="Bendalovic-Torma C."/>
            <person name="Guttman K.M."/>
            <person name="Kwak H."/>
            <person name="Middleton M.A."/>
            <person name="Wang P.W."/>
            <person name="Horuz S."/>
            <person name="Aysan Y."/>
            <person name="Guttman D.S."/>
        </authorList>
    </citation>
    <scope>NUCLEOTIDE SEQUENCE</scope>
    <source>
        <strain evidence="13">S5_IA_3a</strain>
    </source>
</reference>
<dbReference type="Gene3D" id="3.30.450.20">
    <property type="entry name" value="PAS domain"/>
    <property type="match status" value="1"/>
</dbReference>
<dbReference type="PANTHER" id="PTHR32089">
    <property type="entry name" value="METHYL-ACCEPTING CHEMOTAXIS PROTEIN MCPB"/>
    <property type="match status" value="1"/>
</dbReference>
<dbReference type="FunFam" id="1.10.287.950:FF:000001">
    <property type="entry name" value="Methyl-accepting chemotaxis sensory transducer"/>
    <property type="match status" value="1"/>
</dbReference>
<dbReference type="CDD" id="cd11386">
    <property type="entry name" value="MCP_signal"/>
    <property type="match status" value="1"/>
</dbReference>